<evidence type="ECO:0000259" key="1">
    <source>
        <dbReference type="PROSITE" id="PS50109"/>
    </source>
</evidence>
<reference evidence="3" key="1">
    <citation type="journal article" date="2019" name="Int. J. Syst. Evol. Microbiol.">
        <title>The Global Catalogue of Microorganisms (GCM) 10K type strain sequencing project: providing services to taxonomists for standard genome sequencing and annotation.</title>
        <authorList>
            <consortium name="The Broad Institute Genomics Platform"/>
            <consortium name="The Broad Institute Genome Sequencing Center for Infectious Disease"/>
            <person name="Wu L."/>
            <person name="Ma J."/>
        </authorList>
    </citation>
    <scope>NUCLEOTIDE SEQUENCE [LARGE SCALE GENOMIC DNA]</scope>
    <source>
        <strain evidence="3">JCM 17919</strain>
    </source>
</reference>
<sequence length="395" mass="44111">MRVASLPFNEELRLQDLYSYDILDTTSEHDFDELLEIATQVCGCPIAAVTFIDETRQWIKSSTGLNIRETDRDVAFCAHTILQNKVMIVENALEDERFHDNPLVSGEPSIRFYAGAPIVSAGGYRLGSVCIIDRKPRHLAPNEQRLLEVLSQQISRLLELRLKNQLLRKKAEEQLVLEKSFLQKVLQQRDEERQSIGNTLHEHIAQDLAAAQFYLEMAATTARDGSELLHRSREAVRRAIGNIRDLTVSIVPSTLKEYDLKELLDILLSRFHNRTGIRVDFHFEGRRPVPQGIAVDLYRCLEEQLKNIGEHAGATQVRVRVQASATLSLSVEDDGRGVNLEGFRVGAGIHQVMARLEAYGGTVDVSNGALGGFRLSITVPLRKAADAPAGNTDPA</sequence>
<dbReference type="PANTHER" id="PTHR43102:SF2">
    <property type="entry name" value="GAF DOMAIN-CONTAINING PROTEIN"/>
    <property type="match status" value="1"/>
</dbReference>
<dbReference type="PANTHER" id="PTHR43102">
    <property type="entry name" value="SLR1143 PROTEIN"/>
    <property type="match status" value="1"/>
</dbReference>
<dbReference type="Pfam" id="PF01590">
    <property type="entry name" value="GAF"/>
    <property type="match status" value="1"/>
</dbReference>
<dbReference type="EMBL" id="BAABGY010000004">
    <property type="protein sequence ID" value="GAA4323382.1"/>
    <property type="molecule type" value="Genomic_DNA"/>
</dbReference>
<dbReference type="RefSeq" id="WP_345253905.1">
    <property type="nucleotide sequence ID" value="NZ_BAABGY010000004.1"/>
</dbReference>
<proteinExistence type="predicted"/>
<dbReference type="CDD" id="cd16917">
    <property type="entry name" value="HATPase_UhpB-NarQ-NarX-like"/>
    <property type="match status" value="1"/>
</dbReference>
<dbReference type="InterPro" id="IPR029016">
    <property type="entry name" value="GAF-like_dom_sf"/>
</dbReference>
<dbReference type="GO" id="GO:0005524">
    <property type="term" value="F:ATP binding"/>
    <property type="evidence" value="ECO:0007669"/>
    <property type="project" value="UniProtKB-KW"/>
</dbReference>
<protein>
    <submittedName>
        <fullName evidence="2">ATP-binding protein</fullName>
    </submittedName>
</protein>
<dbReference type="Pfam" id="PF02518">
    <property type="entry name" value="HATPase_c"/>
    <property type="match status" value="1"/>
</dbReference>
<name>A0ABP8GFC7_9BACT</name>
<dbReference type="SMART" id="SM00387">
    <property type="entry name" value="HATPase_c"/>
    <property type="match status" value="1"/>
</dbReference>
<dbReference type="SUPFAM" id="SSF55781">
    <property type="entry name" value="GAF domain-like"/>
    <property type="match status" value="1"/>
</dbReference>
<organism evidence="2 3">
    <name type="scientific">Flaviaesturariibacter amylovorans</name>
    <dbReference type="NCBI Taxonomy" id="1084520"/>
    <lineage>
        <taxon>Bacteria</taxon>
        <taxon>Pseudomonadati</taxon>
        <taxon>Bacteroidota</taxon>
        <taxon>Chitinophagia</taxon>
        <taxon>Chitinophagales</taxon>
        <taxon>Chitinophagaceae</taxon>
        <taxon>Flaviaestuariibacter</taxon>
    </lineage>
</organism>
<evidence type="ECO:0000313" key="3">
    <source>
        <dbReference type="Proteomes" id="UP001501725"/>
    </source>
</evidence>
<dbReference type="SUPFAM" id="SSF55874">
    <property type="entry name" value="ATPase domain of HSP90 chaperone/DNA topoisomerase II/histidine kinase"/>
    <property type="match status" value="1"/>
</dbReference>
<evidence type="ECO:0000313" key="2">
    <source>
        <dbReference type="EMBL" id="GAA4323382.1"/>
    </source>
</evidence>
<comment type="caution">
    <text evidence="2">The sequence shown here is derived from an EMBL/GenBank/DDBJ whole genome shotgun (WGS) entry which is preliminary data.</text>
</comment>
<gene>
    <name evidence="2" type="ORF">GCM10023184_10170</name>
</gene>
<keyword evidence="2" id="KW-0547">Nucleotide-binding</keyword>
<feature type="domain" description="Histidine kinase" evidence="1">
    <location>
        <begin position="199"/>
        <end position="383"/>
    </location>
</feature>
<dbReference type="InterPro" id="IPR005467">
    <property type="entry name" value="His_kinase_dom"/>
</dbReference>
<dbReference type="InterPro" id="IPR036890">
    <property type="entry name" value="HATPase_C_sf"/>
</dbReference>
<keyword evidence="3" id="KW-1185">Reference proteome</keyword>
<dbReference type="Proteomes" id="UP001501725">
    <property type="component" value="Unassembled WGS sequence"/>
</dbReference>
<dbReference type="Gene3D" id="3.30.450.40">
    <property type="match status" value="1"/>
</dbReference>
<dbReference type="PROSITE" id="PS50109">
    <property type="entry name" value="HIS_KIN"/>
    <property type="match status" value="1"/>
</dbReference>
<dbReference type="Gene3D" id="3.30.565.10">
    <property type="entry name" value="Histidine kinase-like ATPase, C-terminal domain"/>
    <property type="match status" value="1"/>
</dbReference>
<dbReference type="InterPro" id="IPR003018">
    <property type="entry name" value="GAF"/>
</dbReference>
<keyword evidence="2" id="KW-0067">ATP-binding</keyword>
<dbReference type="SMART" id="SM00065">
    <property type="entry name" value="GAF"/>
    <property type="match status" value="1"/>
</dbReference>
<accession>A0ABP8GFC7</accession>
<dbReference type="InterPro" id="IPR003594">
    <property type="entry name" value="HATPase_dom"/>
</dbReference>